<organism evidence="1 2">
    <name type="scientific">Necator americanus</name>
    <name type="common">Human hookworm</name>
    <dbReference type="NCBI Taxonomy" id="51031"/>
    <lineage>
        <taxon>Eukaryota</taxon>
        <taxon>Metazoa</taxon>
        <taxon>Ecdysozoa</taxon>
        <taxon>Nematoda</taxon>
        <taxon>Chromadorea</taxon>
        <taxon>Rhabditida</taxon>
        <taxon>Rhabditina</taxon>
        <taxon>Rhabditomorpha</taxon>
        <taxon>Strongyloidea</taxon>
        <taxon>Ancylostomatidae</taxon>
        <taxon>Bunostominae</taxon>
        <taxon>Necator</taxon>
    </lineage>
</organism>
<keyword evidence="2" id="KW-1185">Reference proteome</keyword>
<gene>
    <name evidence="1" type="primary">Necator_chrIV.g15264</name>
    <name evidence="1" type="ORF">RB195_001969</name>
</gene>
<proteinExistence type="predicted"/>
<reference evidence="1 2" key="1">
    <citation type="submission" date="2023-08" db="EMBL/GenBank/DDBJ databases">
        <title>A Necator americanus chromosomal reference genome.</title>
        <authorList>
            <person name="Ilik V."/>
            <person name="Petrzelkova K.J."/>
            <person name="Pardy F."/>
            <person name="Fuh T."/>
            <person name="Niatou-Singa F.S."/>
            <person name="Gouil Q."/>
            <person name="Baker L."/>
            <person name="Ritchie M.E."/>
            <person name="Jex A.R."/>
            <person name="Gazzola D."/>
            <person name="Li H."/>
            <person name="Toshio Fujiwara R."/>
            <person name="Zhan B."/>
            <person name="Aroian R.V."/>
            <person name="Pafco B."/>
            <person name="Schwarz E.M."/>
        </authorList>
    </citation>
    <scope>NUCLEOTIDE SEQUENCE [LARGE SCALE GENOMIC DNA]</scope>
    <source>
        <strain evidence="1 2">Aroian</strain>
        <tissue evidence="1">Whole animal</tissue>
    </source>
</reference>
<accession>A0ABR1DGY9</accession>
<protein>
    <submittedName>
        <fullName evidence="1">Uncharacterized protein</fullName>
    </submittedName>
</protein>
<name>A0ABR1DGY9_NECAM</name>
<dbReference type="EMBL" id="JAVFWL010000004">
    <property type="protein sequence ID" value="KAK6749679.1"/>
    <property type="molecule type" value="Genomic_DNA"/>
</dbReference>
<evidence type="ECO:0000313" key="1">
    <source>
        <dbReference type="EMBL" id="KAK6749679.1"/>
    </source>
</evidence>
<sequence length="156" mass="17605">MRPPNESNDAPADKLDAVHLNAVDDVNPALDGLMQSQCIALVVFIKEDLSLLIRKFGGGHALLLATSFLFAHLLGVEFFEDIVLTMEGLVDKEHLRLLDQLFCINTVFVILSGDGQLLNVDPSRFYRSVYRLLNQLPFERRPDLRKKQMNCCFESA</sequence>
<dbReference type="Proteomes" id="UP001303046">
    <property type="component" value="Unassembled WGS sequence"/>
</dbReference>
<comment type="caution">
    <text evidence="1">The sequence shown here is derived from an EMBL/GenBank/DDBJ whole genome shotgun (WGS) entry which is preliminary data.</text>
</comment>
<dbReference type="InterPro" id="IPR016903">
    <property type="entry name" value="Nucleolar_cplx-assoc_3"/>
</dbReference>
<dbReference type="PANTHER" id="PTHR14428">
    <property type="entry name" value="NUCLEOLAR COMPLEX PROTEIN 3"/>
    <property type="match status" value="1"/>
</dbReference>
<evidence type="ECO:0000313" key="2">
    <source>
        <dbReference type="Proteomes" id="UP001303046"/>
    </source>
</evidence>
<dbReference type="PANTHER" id="PTHR14428:SF5">
    <property type="entry name" value="NUCLEOLAR COMPLEX PROTEIN 3 HOMOLOG"/>
    <property type="match status" value="1"/>
</dbReference>